<evidence type="ECO:0000313" key="1">
    <source>
        <dbReference type="EMBL" id="BAL73736.1"/>
    </source>
</evidence>
<sequence>MIETPSSVNPSSREYAIQLTGAEAALLAQIELDMGKLKFESAQSNAPAVVALMKSLEERKAIPEIRLRYWLDPDLNHGRIKSSHKGLFERNGTKGQEIFEHPHFLPYLRYFLFGADLPPSVISTMKERVGNPAWISSSDILPIAKFARMLARQSGLDQNAAEEFFKLALDLGLPEYTAGAIRKAVHQIR</sequence>
<protein>
    <submittedName>
        <fullName evidence="1">Uncharacterized protein</fullName>
    </submittedName>
</protein>
<dbReference type="Proteomes" id="UP000007886">
    <property type="component" value="Chromosome"/>
</dbReference>
<name>A0AAI8Q9Z2_9BRAD</name>
<gene>
    <name evidence="1" type="ORF">S23_05150</name>
</gene>
<dbReference type="RefSeq" id="WP_014439146.1">
    <property type="nucleotide sequence ID" value="NC_017082.1"/>
</dbReference>
<dbReference type="KEGG" id="brs:S23_05150"/>
<dbReference type="AlphaFoldDB" id="A0AAI8Q9Z2"/>
<organism evidence="1 2">
    <name type="scientific">Bradyrhizobium cosmicum</name>
    <dbReference type="NCBI Taxonomy" id="1404864"/>
    <lineage>
        <taxon>Bacteria</taxon>
        <taxon>Pseudomonadati</taxon>
        <taxon>Pseudomonadota</taxon>
        <taxon>Alphaproteobacteria</taxon>
        <taxon>Hyphomicrobiales</taxon>
        <taxon>Nitrobacteraceae</taxon>
        <taxon>Bradyrhizobium</taxon>
    </lineage>
</organism>
<proteinExistence type="predicted"/>
<dbReference type="EMBL" id="AP012279">
    <property type="protein sequence ID" value="BAL73736.1"/>
    <property type="molecule type" value="Genomic_DNA"/>
</dbReference>
<keyword evidence="2" id="KW-1185">Reference proteome</keyword>
<evidence type="ECO:0000313" key="2">
    <source>
        <dbReference type="Proteomes" id="UP000007886"/>
    </source>
</evidence>
<reference evidence="1 2" key="1">
    <citation type="journal article" date="2012" name="Microbes Environ.">
        <title>Complete genome sequence of Bradyrhizobium sp. S23321: insights into symbiosis evolution in soil oligotrophs.</title>
        <authorList>
            <person name="Okubo T."/>
            <person name="Tsukui T."/>
            <person name="Maita H."/>
            <person name="Okamoto S."/>
            <person name="Oshima K."/>
            <person name="Fujisawa T."/>
            <person name="Saito A."/>
            <person name="Futamata H."/>
            <person name="Hattori R."/>
            <person name="Shimomura Y."/>
            <person name="Haruta S."/>
            <person name="Morimoto S."/>
            <person name="Wang Y."/>
            <person name="Sakai Y."/>
            <person name="Hattori M."/>
            <person name="Aizawa S."/>
            <person name="Nagashima K.V.P."/>
            <person name="Masuda S."/>
            <person name="Hattori T."/>
            <person name="Yamashita A."/>
            <person name="Bao Z."/>
            <person name="Hayatsu M."/>
            <person name="Kajiya-Kanegae H."/>
            <person name="Yoshinaga I."/>
            <person name="Sakamoto K."/>
            <person name="Toyota K."/>
            <person name="Nakao M."/>
            <person name="Kohara M."/>
            <person name="Anda M."/>
            <person name="Niwa R."/>
            <person name="Jung-Hwan P."/>
            <person name="Sameshima-Saito R."/>
            <person name="Tokuda S."/>
            <person name="Yamamoto S."/>
            <person name="Yamamoto S."/>
            <person name="Yokoyama T."/>
            <person name="Akutsu T."/>
            <person name="Nakamura Y."/>
            <person name="Nakahira-Yanaka Y."/>
            <person name="Takada Hoshino Y."/>
            <person name="Hirakawa H."/>
            <person name="Mitsui H."/>
            <person name="Terasawa K."/>
            <person name="Itakura M."/>
            <person name="Sato S."/>
            <person name="Ikeda-Ohtsubo W."/>
            <person name="Sakakura N."/>
            <person name="Kaminuma E."/>
            <person name="Minamisawa K."/>
        </authorList>
    </citation>
    <scope>NUCLEOTIDE SEQUENCE [LARGE SCALE GENOMIC DNA]</scope>
    <source>
        <strain evidence="1 2">S23321</strain>
    </source>
</reference>
<accession>A0AAI8Q9Z2</accession>